<dbReference type="InterPro" id="IPR036390">
    <property type="entry name" value="WH_DNA-bd_sf"/>
</dbReference>
<reference evidence="6" key="1">
    <citation type="submission" date="2023-07" db="EMBL/GenBank/DDBJ databases">
        <title>30 novel species of actinomycetes from the DSMZ collection.</title>
        <authorList>
            <person name="Nouioui I."/>
        </authorList>
    </citation>
    <scope>NUCLEOTIDE SEQUENCE [LARGE SCALE GENOMIC DNA]</scope>
    <source>
        <strain evidence="6">DSM 41640</strain>
    </source>
</reference>
<dbReference type="InterPro" id="IPR036388">
    <property type="entry name" value="WH-like_DNA-bd_sf"/>
</dbReference>
<evidence type="ECO:0000256" key="2">
    <source>
        <dbReference type="ARBA" id="ARBA00023125"/>
    </source>
</evidence>
<sequence length="161" mass="17793">MESTHMTLAGELADRSQWTAEDCSIDGTMRVLGTRSAMLIMREAHYGTTRYDDFVRHVGITEAVAAARLRELVAAGLLERRPYQEPGQRTRHEYVLTPAGVDLQPALVALMQWGDQHLARPSGPPLTLHHTACEEPVAARLVCAAGHEVKAEEVTVRSARR</sequence>
<protein>
    <submittedName>
        <fullName evidence="5">Helix-turn-helix domain-containing protein</fullName>
    </submittedName>
</protein>
<keyword evidence="6" id="KW-1185">Reference proteome</keyword>
<dbReference type="EMBL" id="JAVREZ010000001">
    <property type="protein sequence ID" value="MDT0479407.1"/>
    <property type="molecule type" value="Genomic_DNA"/>
</dbReference>
<dbReference type="SUPFAM" id="SSF46785">
    <property type="entry name" value="Winged helix' DNA-binding domain"/>
    <property type="match status" value="1"/>
</dbReference>
<dbReference type="Proteomes" id="UP001183824">
    <property type="component" value="Unassembled WGS sequence"/>
</dbReference>
<dbReference type="RefSeq" id="WP_311712778.1">
    <property type="nucleotide sequence ID" value="NZ_JAVREZ010000001.1"/>
</dbReference>
<dbReference type="PANTHER" id="PTHR33204:SF18">
    <property type="entry name" value="TRANSCRIPTIONAL REGULATORY PROTEIN"/>
    <property type="match status" value="1"/>
</dbReference>
<keyword evidence="2" id="KW-0238">DNA-binding</keyword>
<feature type="domain" description="HTH hxlR-type" evidence="4">
    <location>
        <begin position="23"/>
        <end position="122"/>
    </location>
</feature>
<comment type="caution">
    <text evidence="5">The sequence shown here is derived from an EMBL/GenBank/DDBJ whole genome shotgun (WGS) entry which is preliminary data.</text>
</comment>
<name>A0ABU2V1I7_9ACTN</name>
<keyword evidence="1" id="KW-0805">Transcription regulation</keyword>
<evidence type="ECO:0000313" key="5">
    <source>
        <dbReference type="EMBL" id="MDT0479407.1"/>
    </source>
</evidence>
<keyword evidence="3" id="KW-0804">Transcription</keyword>
<evidence type="ECO:0000256" key="3">
    <source>
        <dbReference type="ARBA" id="ARBA00023163"/>
    </source>
</evidence>
<evidence type="ECO:0000256" key="1">
    <source>
        <dbReference type="ARBA" id="ARBA00023015"/>
    </source>
</evidence>
<evidence type="ECO:0000259" key="4">
    <source>
        <dbReference type="PROSITE" id="PS51118"/>
    </source>
</evidence>
<dbReference type="PANTHER" id="PTHR33204">
    <property type="entry name" value="TRANSCRIPTIONAL REGULATOR, MARR FAMILY"/>
    <property type="match status" value="1"/>
</dbReference>
<dbReference type="Pfam" id="PF01638">
    <property type="entry name" value="HxlR"/>
    <property type="match status" value="1"/>
</dbReference>
<organism evidence="5 6">
    <name type="scientific">Streptomyces doebereineriae</name>
    <dbReference type="NCBI Taxonomy" id="3075528"/>
    <lineage>
        <taxon>Bacteria</taxon>
        <taxon>Bacillati</taxon>
        <taxon>Actinomycetota</taxon>
        <taxon>Actinomycetes</taxon>
        <taxon>Kitasatosporales</taxon>
        <taxon>Streptomycetaceae</taxon>
        <taxon>Streptomyces</taxon>
    </lineage>
</organism>
<dbReference type="Gene3D" id="1.10.10.10">
    <property type="entry name" value="Winged helix-like DNA-binding domain superfamily/Winged helix DNA-binding domain"/>
    <property type="match status" value="1"/>
</dbReference>
<gene>
    <name evidence="5" type="ORF">RNB18_04265</name>
</gene>
<accession>A0ABU2V1I7</accession>
<dbReference type="InterPro" id="IPR002577">
    <property type="entry name" value="HTH_HxlR"/>
</dbReference>
<proteinExistence type="predicted"/>
<evidence type="ECO:0000313" key="6">
    <source>
        <dbReference type="Proteomes" id="UP001183824"/>
    </source>
</evidence>
<dbReference type="PROSITE" id="PS51118">
    <property type="entry name" value="HTH_HXLR"/>
    <property type="match status" value="1"/>
</dbReference>